<comment type="subcellular location">
    <subcellularLocation>
        <location evidence="1">Membrane</location>
        <topology evidence="1">Multi-pass membrane protein</topology>
    </subcellularLocation>
</comment>
<evidence type="ECO:0000313" key="6">
    <source>
        <dbReference type="EMBL" id="EYB89978.1"/>
    </source>
</evidence>
<dbReference type="GO" id="GO:0016020">
    <property type="term" value="C:membrane"/>
    <property type="evidence" value="ECO:0007669"/>
    <property type="project" value="UniProtKB-SubCell"/>
</dbReference>
<dbReference type="PANTHER" id="PTHR31627">
    <property type="entry name" value="SERPENTINE RECEPTOR CLASS GAMMA-RELATED"/>
    <property type="match status" value="1"/>
</dbReference>
<evidence type="ECO:0000256" key="5">
    <source>
        <dbReference type="SAM" id="Phobius"/>
    </source>
</evidence>
<comment type="caution">
    <text evidence="6">The sequence shown here is derived from an EMBL/GenBank/DDBJ whole genome shotgun (WGS) entry which is preliminary data.</text>
</comment>
<dbReference type="InterPro" id="IPR051119">
    <property type="entry name" value="Nematode_SR-like"/>
</dbReference>
<keyword evidence="4 5" id="KW-0472">Membrane</keyword>
<protein>
    <recommendedName>
        <fullName evidence="8">G-protein coupled receptors family 1 profile domain-containing protein</fullName>
    </recommendedName>
</protein>
<evidence type="ECO:0000256" key="1">
    <source>
        <dbReference type="ARBA" id="ARBA00004141"/>
    </source>
</evidence>
<dbReference type="Gene3D" id="1.20.1070.10">
    <property type="entry name" value="Rhodopsin 7-helix transmembrane proteins"/>
    <property type="match status" value="1"/>
</dbReference>
<dbReference type="InterPro" id="IPR019426">
    <property type="entry name" value="7TM_GPCR_serpentine_rcpt_Srv"/>
</dbReference>
<evidence type="ECO:0000313" key="7">
    <source>
        <dbReference type="Proteomes" id="UP000024635"/>
    </source>
</evidence>
<keyword evidence="3 5" id="KW-1133">Transmembrane helix</keyword>
<keyword evidence="7" id="KW-1185">Reference proteome</keyword>
<feature type="transmembrane region" description="Helical" evidence="5">
    <location>
        <begin position="12"/>
        <end position="30"/>
    </location>
</feature>
<evidence type="ECO:0000256" key="2">
    <source>
        <dbReference type="ARBA" id="ARBA00022692"/>
    </source>
</evidence>
<evidence type="ECO:0000256" key="4">
    <source>
        <dbReference type="ARBA" id="ARBA00023136"/>
    </source>
</evidence>
<dbReference type="SUPFAM" id="SSF81321">
    <property type="entry name" value="Family A G protein-coupled receptor-like"/>
    <property type="match status" value="1"/>
</dbReference>
<evidence type="ECO:0000256" key="3">
    <source>
        <dbReference type="ARBA" id="ARBA00022989"/>
    </source>
</evidence>
<accession>A0A016SGZ5</accession>
<dbReference type="EMBL" id="JARK01001561">
    <property type="protein sequence ID" value="EYB89978.1"/>
    <property type="molecule type" value="Genomic_DNA"/>
</dbReference>
<reference evidence="7" key="1">
    <citation type="journal article" date="2015" name="Nat. Genet.">
        <title>The genome and transcriptome of the zoonotic hookworm Ancylostoma ceylanicum identify infection-specific gene families.</title>
        <authorList>
            <person name="Schwarz E.M."/>
            <person name="Hu Y."/>
            <person name="Antoshechkin I."/>
            <person name="Miller M.M."/>
            <person name="Sternberg P.W."/>
            <person name="Aroian R.V."/>
        </authorList>
    </citation>
    <scope>NUCLEOTIDE SEQUENCE</scope>
    <source>
        <strain evidence="7">HY135</strain>
    </source>
</reference>
<proteinExistence type="predicted"/>
<feature type="transmembrane region" description="Helical" evidence="5">
    <location>
        <begin position="92"/>
        <end position="115"/>
    </location>
</feature>
<gene>
    <name evidence="6" type="primary">Acey_s0225.g2766</name>
    <name evidence="6" type="ORF">Y032_0225g2766</name>
</gene>
<feature type="transmembrane region" description="Helical" evidence="5">
    <location>
        <begin position="179"/>
        <end position="200"/>
    </location>
</feature>
<organism evidence="6 7">
    <name type="scientific">Ancylostoma ceylanicum</name>
    <dbReference type="NCBI Taxonomy" id="53326"/>
    <lineage>
        <taxon>Eukaryota</taxon>
        <taxon>Metazoa</taxon>
        <taxon>Ecdysozoa</taxon>
        <taxon>Nematoda</taxon>
        <taxon>Chromadorea</taxon>
        <taxon>Rhabditida</taxon>
        <taxon>Rhabditina</taxon>
        <taxon>Rhabditomorpha</taxon>
        <taxon>Strongyloidea</taxon>
        <taxon>Ancylostomatidae</taxon>
        <taxon>Ancylostomatinae</taxon>
        <taxon>Ancylostoma</taxon>
    </lineage>
</organism>
<dbReference type="OrthoDB" id="5862528at2759"/>
<dbReference type="AlphaFoldDB" id="A0A016SGZ5"/>
<feature type="transmembrane region" description="Helical" evidence="5">
    <location>
        <begin position="220"/>
        <end position="239"/>
    </location>
</feature>
<sequence>MAVFRSSYYQLFFLQAIADFYMFLTIEFVMRPRKYNFFNLFNEDMHSYAVFSYFNMICSQTVLCCGHLLISANRLTAFYKPLTHEEIWSTKHTLLAVLFMWILSIISALPFLFIFPESIRFYLMKKGIVQLFAGGFATLYDTIQSVVINTTVVLFCSVSYVCCFMMARKTVGRNASIEHNLLICAATSAFPFFIEFIRAIAGVFSSFNGLSELYVLLTELWFYEIEVVASLPMWLQVIVNKSLRDCLLAEFSKLRKRSTPSTILPDRGCGVSSNMVTIYSR</sequence>
<keyword evidence="2 5" id="KW-0812">Transmembrane</keyword>
<feature type="transmembrane region" description="Helical" evidence="5">
    <location>
        <begin position="146"/>
        <end position="167"/>
    </location>
</feature>
<name>A0A016SGZ5_9BILA</name>
<dbReference type="Proteomes" id="UP000024635">
    <property type="component" value="Unassembled WGS sequence"/>
</dbReference>
<feature type="transmembrane region" description="Helical" evidence="5">
    <location>
        <begin position="50"/>
        <end position="72"/>
    </location>
</feature>
<dbReference type="PANTHER" id="PTHR31627:SF14">
    <property type="entry name" value="SERPENTINE RECEPTOR, CLASS T-RELATED"/>
    <property type="match status" value="1"/>
</dbReference>
<dbReference type="Pfam" id="PF10323">
    <property type="entry name" value="7TM_GPCR_Srv"/>
    <property type="match status" value="1"/>
</dbReference>
<evidence type="ECO:0008006" key="8">
    <source>
        <dbReference type="Google" id="ProtNLM"/>
    </source>
</evidence>